<dbReference type="Proteomes" id="UP001262410">
    <property type="component" value="Unassembled WGS sequence"/>
</dbReference>
<sequence>MKALHALAFATAALLVLGSGVVAAATVEITVTNIHEAKGTIRMSLCPEALFLKDNCPYSGSAPAVAGQTTVVITNVQPGIYAAQGYQDVNDNHEIDRTLLGVPEEGVAFSRNPSYLFSPPDFKDASFTVGPREALISVRLRYF</sequence>
<evidence type="ECO:0000313" key="3">
    <source>
        <dbReference type="Proteomes" id="UP001262410"/>
    </source>
</evidence>
<protein>
    <submittedName>
        <fullName evidence="2">Uncharacterized protein (DUF2141 family)</fullName>
    </submittedName>
</protein>
<feature type="chain" id="PRO_5046667122" evidence="1">
    <location>
        <begin position="25"/>
        <end position="143"/>
    </location>
</feature>
<feature type="signal peptide" evidence="1">
    <location>
        <begin position="1"/>
        <end position="24"/>
    </location>
</feature>
<dbReference type="InterPro" id="IPR018673">
    <property type="entry name" value="DUF2141"/>
</dbReference>
<evidence type="ECO:0000313" key="2">
    <source>
        <dbReference type="EMBL" id="MDR6293284.1"/>
    </source>
</evidence>
<gene>
    <name evidence="2" type="ORF">E9232_005834</name>
</gene>
<dbReference type="Pfam" id="PF09912">
    <property type="entry name" value="DUF2141"/>
    <property type="match status" value="1"/>
</dbReference>
<comment type="caution">
    <text evidence="2">The sequence shown here is derived from an EMBL/GenBank/DDBJ whole genome shotgun (WGS) entry which is preliminary data.</text>
</comment>
<evidence type="ECO:0000256" key="1">
    <source>
        <dbReference type="SAM" id="SignalP"/>
    </source>
</evidence>
<accession>A0ABU1K0J1</accession>
<keyword evidence="1" id="KW-0732">Signal</keyword>
<proteinExistence type="predicted"/>
<organism evidence="2 3">
    <name type="scientific">Inquilinus ginsengisoli</name>
    <dbReference type="NCBI Taxonomy" id="363840"/>
    <lineage>
        <taxon>Bacteria</taxon>
        <taxon>Pseudomonadati</taxon>
        <taxon>Pseudomonadota</taxon>
        <taxon>Alphaproteobacteria</taxon>
        <taxon>Rhodospirillales</taxon>
        <taxon>Rhodospirillaceae</taxon>
        <taxon>Inquilinus</taxon>
    </lineage>
</organism>
<dbReference type="EMBL" id="JAVDPW010000011">
    <property type="protein sequence ID" value="MDR6293284.1"/>
    <property type="molecule type" value="Genomic_DNA"/>
</dbReference>
<name>A0ABU1K0J1_9PROT</name>
<dbReference type="RefSeq" id="WP_309800125.1">
    <property type="nucleotide sequence ID" value="NZ_JAVDPW010000011.1"/>
</dbReference>
<reference evidence="2 3" key="1">
    <citation type="submission" date="2023-07" db="EMBL/GenBank/DDBJ databases">
        <title>Sorghum-associated microbial communities from plants grown in Nebraska, USA.</title>
        <authorList>
            <person name="Schachtman D."/>
        </authorList>
    </citation>
    <scope>NUCLEOTIDE SEQUENCE [LARGE SCALE GENOMIC DNA]</scope>
    <source>
        <strain evidence="2 3">584</strain>
    </source>
</reference>
<keyword evidence="3" id="KW-1185">Reference proteome</keyword>